<dbReference type="Proteomes" id="UP001057025">
    <property type="component" value="Chromosome"/>
</dbReference>
<evidence type="ECO:0000313" key="2">
    <source>
        <dbReference type="Proteomes" id="UP001057025"/>
    </source>
</evidence>
<dbReference type="EMBL" id="CP097118">
    <property type="protein sequence ID" value="USS87453.1"/>
    <property type="molecule type" value="Genomic_DNA"/>
</dbReference>
<accession>A0ABY5BSK7</accession>
<protein>
    <submittedName>
        <fullName evidence="1">Uncharacterized protein</fullName>
    </submittedName>
</protein>
<dbReference type="RefSeq" id="WP_252796749.1">
    <property type="nucleotide sequence ID" value="NZ_CP097118.1"/>
</dbReference>
<gene>
    <name evidence="1" type="ORF">M3M39_04855</name>
</gene>
<name>A0ABY5BSK7_9LACO</name>
<sequence>MQVYIKYDKYTYAVTDFSSTEQTDMYPANVPSDFQDIFADNFKLFNFVPANAGVGTVLPQDFDEIQNVIASVKLSKLAQGHATANNTISTLVFTVSQQGAQISSLQKEVAELKKGGSTNG</sequence>
<reference evidence="1" key="1">
    <citation type="submission" date="2022-05" db="EMBL/GenBank/DDBJ databases">
        <authorList>
            <person name="Oliphant S.A."/>
            <person name="Watson-Haigh N.S."/>
            <person name="Sumby K.M."/>
            <person name="Gardner J.M."/>
            <person name="Jiranek V."/>
        </authorList>
    </citation>
    <scope>NUCLEOTIDE SEQUENCE</scope>
    <source>
        <strain evidence="1">KI11_C11</strain>
    </source>
</reference>
<organism evidence="1 2">
    <name type="scientific">Fructilactobacillus hinvesii</name>
    <dbReference type="NCBI Taxonomy" id="2940300"/>
    <lineage>
        <taxon>Bacteria</taxon>
        <taxon>Bacillati</taxon>
        <taxon>Bacillota</taxon>
        <taxon>Bacilli</taxon>
        <taxon>Lactobacillales</taxon>
        <taxon>Lactobacillaceae</taxon>
        <taxon>Fructilactobacillus</taxon>
    </lineage>
</organism>
<proteinExistence type="predicted"/>
<keyword evidence="2" id="KW-1185">Reference proteome</keyword>
<evidence type="ECO:0000313" key="1">
    <source>
        <dbReference type="EMBL" id="USS87453.1"/>
    </source>
</evidence>